<accession>A0A2H1J582</accession>
<organism evidence="1 2">
    <name type="scientific">Brevibacterium iodinum ATCC 49514</name>
    <dbReference type="NCBI Taxonomy" id="1255616"/>
    <lineage>
        <taxon>Bacteria</taxon>
        <taxon>Bacillati</taxon>
        <taxon>Actinomycetota</taxon>
        <taxon>Actinomycetes</taxon>
        <taxon>Micrococcales</taxon>
        <taxon>Brevibacteriaceae</taxon>
        <taxon>Brevibacterium</taxon>
    </lineage>
</organism>
<dbReference type="RefSeq" id="WP_167444002.1">
    <property type="nucleotide sequence ID" value="NZ_FXYX01000009.1"/>
</dbReference>
<keyword evidence="2" id="KW-1185">Reference proteome</keyword>
<proteinExistence type="predicted"/>
<evidence type="ECO:0000313" key="2">
    <source>
        <dbReference type="Proteomes" id="UP000234382"/>
    </source>
</evidence>
<dbReference type="Proteomes" id="UP000234382">
    <property type="component" value="Unassembled WGS sequence"/>
</dbReference>
<dbReference type="EMBL" id="FXYX01000009">
    <property type="protein sequence ID" value="SMX82667.1"/>
    <property type="molecule type" value="Genomic_DNA"/>
</dbReference>
<sequence length="49" mass="5611">MEHERIGASDRNHGQYDSFIFVFPNLDIPDADRERFIAFIKDVAAAEEG</sequence>
<dbReference type="AlphaFoldDB" id="A0A2H1J582"/>
<name>A0A2H1J582_9MICO</name>
<gene>
    <name evidence="1" type="ORF">BI49514_01639</name>
</gene>
<protein>
    <submittedName>
        <fullName evidence="1">Uncharacterized protein</fullName>
    </submittedName>
</protein>
<evidence type="ECO:0000313" key="1">
    <source>
        <dbReference type="EMBL" id="SMX82667.1"/>
    </source>
</evidence>
<reference evidence="2" key="1">
    <citation type="submission" date="2017-03" db="EMBL/GenBank/DDBJ databases">
        <authorList>
            <person name="Monnet C."/>
        </authorList>
    </citation>
    <scope>NUCLEOTIDE SEQUENCE [LARGE SCALE GENOMIC DNA]</scope>
    <source>
        <strain evidence="2">ATCC 49514</strain>
    </source>
</reference>